<comment type="caution">
    <text evidence="8">Lacks conserved residue(s) required for the propagation of feature annotation.</text>
</comment>
<evidence type="ECO:0000313" key="12">
    <source>
        <dbReference type="Proteomes" id="UP000297225"/>
    </source>
</evidence>
<dbReference type="PROSITE" id="PS50880">
    <property type="entry name" value="TOPRIM"/>
    <property type="match status" value="1"/>
</dbReference>
<dbReference type="GO" id="GO:0006265">
    <property type="term" value="P:DNA topological change"/>
    <property type="evidence" value="ECO:0007669"/>
    <property type="project" value="UniProtKB-UniRule"/>
</dbReference>
<feature type="site" description="Interaction with DNA" evidence="8">
    <location>
        <position position="143"/>
    </location>
</feature>
<feature type="domain" description="Topo IA-type catalytic" evidence="10">
    <location>
        <begin position="129"/>
        <end position="572"/>
    </location>
</feature>
<feature type="site" description="Interaction with DNA" evidence="8">
    <location>
        <position position="139"/>
    </location>
</feature>
<dbReference type="InterPro" id="IPR025589">
    <property type="entry name" value="Toprim_C_rpt"/>
</dbReference>
<dbReference type="STRING" id="1122973.GCA_000379925_00899"/>
<dbReference type="PROSITE" id="PS52039">
    <property type="entry name" value="TOPO_IA_2"/>
    <property type="match status" value="1"/>
</dbReference>
<dbReference type="NCBIfam" id="TIGR01051">
    <property type="entry name" value="topA_bact"/>
    <property type="match status" value="1"/>
</dbReference>
<dbReference type="EC" id="5.6.2.1" evidence="8"/>
<organism evidence="11 12">
    <name type="scientific">Porphyromonas levii</name>
    <dbReference type="NCBI Taxonomy" id="28114"/>
    <lineage>
        <taxon>Bacteria</taxon>
        <taxon>Pseudomonadati</taxon>
        <taxon>Bacteroidota</taxon>
        <taxon>Bacteroidia</taxon>
        <taxon>Bacteroidales</taxon>
        <taxon>Porphyromonadaceae</taxon>
        <taxon>Porphyromonas</taxon>
    </lineage>
</organism>
<feature type="site" description="Interaction with DNA" evidence="8">
    <location>
        <position position="473"/>
    </location>
</feature>
<dbReference type="SMART" id="SM00437">
    <property type="entry name" value="TOP1Ac"/>
    <property type="match status" value="1"/>
</dbReference>
<proteinExistence type="inferred from homology"/>
<name>A0A4Y8WPK8_9PORP</name>
<feature type="site" description="Interaction with DNA" evidence="8">
    <location>
        <position position="33"/>
    </location>
</feature>
<dbReference type="OrthoDB" id="9804262at2"/>
<reference evidence="11 12" key="1">
    <citation type="submission" date="2019-03" db="EMBL/GenBank/DDBJ databases">
        <title>Porphyromonas levii Isolated from the Uterus of Dairy Cows.</title>
        <authorList>
            <person name="Francis A.M."/>
        </authorList>
    </citation>
    <scope>NUCLEOTIDE SEQUENCE [LARGE SCALE GENOMIC DNA]</scope>
    <source>
        <strain evidence="11 12">AF5678</strain>
    </source>
</reference>
<dbReference type="PRINTS" id="PR00417">
    <property type="entry name" value="PRTPISMRASEI"/>
</dbReference>
<dbReference type="Pfam" id="PF01131">
    <property type="entry name" value="Topoisom_bac"/>
    <property type="match status" value="2"/>
</dbReference>
<feature type="active site" description="O-(5'-phospho-DNA)-tyrosine intermediate" evidence="8">
    <location>
        <position position="284"/>
    </location>
</feature>
<feature type="site" description="Interaction with DNA" evidence="8">
    <location>
        <position position="155"/>
    </location>
</feature>
<dbReference type="InterPro" id="IPR003601">
    <property type="entry name" value="Topo_IA_2"/>
</dbReference>
<dbReference type="GO" id="GO:0046872">
    <property type="term" value="F:metal ion binding"/>
    <property type="evidence" value="ECO:0007669"/>
    <property type="project" value="UniProtKB-KW"/>
</dbReference>
<dbReference type="InterPro" id="IPR034149">
    <property type="entry name" value="TOPRIM_TopoI"/>
</dbReference>
<dbReference type="RefSeq" id="WP_134849381.1">
    <property type="nucleotide sequence ID" value="NZ_CP197400.1"/>
</dbReference>
<dbReference type="Gene3D" id="2.70.20.10">
    <property type="entry name" value="Topoisomerase I, domain 3"/>
    <property type="match status" value="1"/>
</dbReference>
<dbReference type="PROSITE" id="PS00396">
    <property type="entry name" value="TOPO_IA_1"/>
    <property type="match status" value="1"/>
</dbReference>
<dbReference type="InterPro" id="IPR003602">
    <property type="entry name" value="Topo_IA_DNA-bd_dom"/>
</dbReference>
<dbReference type="GO" id="GO:0003917">
    <property type="term" value="F:DNA topoisomerase type I (single strand cut, ATP-independent) activity"/>
    <property type="evidence" value="ECO:0007669"/>
    <property type="project" value="UniProtKB-UniRule"/>
</dbReference>
<comment type="subunit">
    <text evidence="8">Monomer.</text>
</comment>
<dbReference type="HAMAP" id="MF_00952">
    <property type="entry name" value="Topoisom_1_prok"/>
    <property type="match status" value="1"/>
</dbReference>
<dbReference type="GO" id="GO:0003677">
    <property type="term" value="F:DNA binding"/>
    <property type="evidence" value="ECO:0007669"/>
    <property type="project" value="UniProtKB-KW"/>
</dbReference>
<dbReference type="Proteomes" id="UP000297225">
    <property type="component" value="Unassembled WGS sequence"/>
</dbReference>
<comment type="function">
    <text evidence="8">Releases the supercoiling and torsional tension of DNA, which is introduced during the DNA replication and transcription, by transiently cleaving and rejoining one strand of the DNA duplex. Introduces a single-strand break via transesterification at a target site in duplex DNA. The scissile phosphodiester is attacked by the catalytic tyrosine of the enzyme, resulting in the formation of a DNA-(5'-phosphotyrosyl)-enzyme intermediate and the expulsion of a 3'-OH DNA strand. The free DNA strand then undergoes passage around the unbroken strand, thus removing DNA supercoils. Finally, in the religation step, the DNA 3'-OH attacks the covalent intermediate to expel the active-site tyrosine and restore the DNA phosphodiester backbone.</text>
</comment>
<evidence type="ECO:0000259" key="10">
    <source>
        <dbReference type="PROSITE" id="PS52039"/>
    </source>
</evidence>
<protein>
    <recommendedName>
        <fullName evidence="8">DNA topoisomerase 1</fullName>
        <ecNumber evidence="8">5.6.2.1</ecNumber>
    </recommendedName>
    <alternativeName>
        <fullName evidence="8">DNA topoisomerase I</fullName>
    </alternativeName>
</protein>
<sequence length="775" mass="87345">MASNLLIVESPAKSKTIGKFLGKDFQVLSSYGHIRDLKTKGMGVDLDNNFEPQYEVSEDKEKVVRELKSAAKKADKVWLASDEDREGEAIAWHLAEVLGLNKKEENRIVFHEITKTAVEQALANPRSIDVQMVDAQQARRVLDRIVGFELSPVLWRKIRPQLSAGRVQSVAVRIIVEREREINSFEGKSSFRIRGFFVTSNGEKVTAEVAQRPETEEEVRAILEALIDANYTVGKIEVKPSKRKPAAPFTTSTLQQEASRRMGYPVGQTMRLAQSLYEAGHITYMRTDSVNLSDYAVATSCALVEREYGKEFVKARQYKVHTKGAQEAHEAIRPTNVEVESAGTNKQERALYDMIRKRTLASQMADAEMENTTVEILSGTTTTFEAKGEVVKFEGFLKVYLEGSDDDEEREEGGLLPKMSKGDALSCEEVEARERFNQRPARYTEASLVKRLEELGIGRPSTYAPTIQTIQKREYVTKKSTDGEKRDYLELKLKDNKISKRTKKEVYGADKNKLFPTDTGIVVTDFLVEHFPQVLDYNFTAKVEEEFDNIAAGKKEWNSVIATFYNLFHDNVETVMAEKSEYRVGERQLGEDPTSGEPVFAKIGRFGPMVQIGAVDEEGKKPRFASIPAELSLETLTLEQALKLFELPRKLGEYQGEQVEANIGRFGPYVRFGKLFASIPKDMSAYEITLEEAKPLIDAKVEQEKNKFIASFGEGKEVAEVLNGRWGPYIKYKKSNYKIPKGTDATKLTEVDVRKIIADTDKDGGAKKRTTKSKK</sequence>
<evidence type="ECO:0000256" key="7">
    <source>
        <dbReference type="ARBA" id="ARBA00023235"/>
    </source>
</evidence>
<dbReference type="AlphaFoldDB" id="A0A4Y8WPK8"/>
<dbReference type="InterPro" id="IPR013826">
    <property type="entry name" value="Topo_IA_cen_sub3"/>
</dbReference>
<keyword evidence="6 8" id="KW-0238">DNA-binding</keyword>
<dbReference type="InterPro" id="IPR006171">
    <property type="entry name" value="TOPRIM_dom"/>
</dbReference>
<keyword evidence="4" id="KW-0460">Magnesium</keyword>
<evidence type="ECO:0000256" key="6">
    <source>
        <dbReference type="ARBA" id="ARBA00023125"/>
    </source>
</evidence>
<dbReference type="InterPro" id="IPR013825">
    <property type="entry name" value="Topo_IA_cen_sub2"/>
</dbReference>
<evidence type="ECO:0000256" key="2">
    <source>
        <dbReference type="ARBA" id="ARBA00009446"/>
    </source>
</evidence>
<dbReference type="Gene3D" id="3.40.50.140">
    <property type="match status" value="1"/>
</dbReference>
<dbReference type="PANTHER" id="PTHR42785:SF1">
    <property type="entry name" value="DNA TOPOISOMERASE"/>
    <property type="match status" value="1"/>
</dbReference>
<feature type="site" description="Interaction with DNA" evidence="8">
    <location>
        <position position="140"/>
    </location>
</feature>
<evidence type="ECO:0000256" key="1">
    <source>
        <dbReference type="ARBA" id="ARBA00000213"/>
    </source>
</evidence>
<evidence type="ECO:0000256" key="5">
    <source>
        <dbReference type="ARBA" id="ARBA00023029"/>
    </source>
</evidence>
<dbReference type="InterPro" id="IPR013824">
    <property type="entry name" value="Topo_IA_cen_sub1"/>
</dbReference>
<evidence type="ECO:0000256" key="8">
    <source>
        <dbReference type="HAMAP-Rule" id="MF_00952"/>
    </source>
</evidence>
<dbReference type="PANTHER" id="PTHR42785">
    <property type="entry name" value="DNA TOPOISOMERASE, TYPE IA, CORE"/>
    <property type="match status" value="1"/>
</dbReference>
<dbReference type="Pfam" id="PF01751">
    <property type="entry name" value="Toprim"/>
    <property type="match status" value="1"/>
</dbReference>
<evidence type="ECO:0000256" key="4">
    <source>
        <dbReference type="ARBA" id="ARBA00022842"/>
    </source>
</evidence>
<dbReference type="Gene3D" id="1.10.460.10">
    <property type="entry name" value="Topoisomerase I, domain 2"/>
    <property type="match status" value="2"/>
</dbReference>
<evidence type="ECO:0000259" key="9">
    <source>
        <dbReference type="PROSITE" id="PS50880"/>
    </source>
</evidence>
<comment type="catalytic activity">
    <reaction evidence="1 8">
        <text>ATP-independent breakage of single-stranded DNA, followed by passage and rejoining.</text>
        <dbReference type="EC" id="5.6.2.1"/>
    </reaction>
</comment>
<dbReference type="Pfam" id="PF13368">
    <property type="entry name" value="Toprim_C_rpt"/>
    <property type="match status" value="3"/>
</dbReference>
<dbReference type="CDD" id="cd03363">
    <property type="entry name" value="TOPRIM_TopoIA_TopoI"/>
    <property type="match status" value="1"/>
</dbReference>
<comment type="caution">
    <text evidence="11">The sequence shown here is derived from an EMBL/GenBank/DDBJ whole genome shotgun (WGS) entry which is preliminary data.</text>
</comment>
<dbReference type="InterPro" id="IPR023405">
    <property type="entry name" value="Topo_IA_core_domain"/>
</dbReference>
<dbReference type="InterPro" id="IPR000380">
    <property type="entry name" value="Topo_IA"/>
</dbReference>
<dbReference type="SUPFAM" id="SSF56712">
    <property type="entry name" value="Prokaryotic type I DNA topoisomerase"/>
    <property type="match status" value="1"/>
</dbReference>
<keyword evidence="3" id="KW-0479">Metal-binding</keyword>
<keyword evidence="7 8" id="KW-0413">Isomerase</keyword>
<dbReference type="SMART" id="SM00493">
    <property type="entry name" value="TOPRIM"/>
    <property type="match status" value="1"/>
</dbReference>
<feature type="domain" description="Toprim" evidence="9">
    <location>
        <begin position="3"/>
        <end position="113"/>
    </location>
</feature>
<feature type="site" description="Interaction with DNA" evidence="8">
    <location>
        <position position="286"/>
    </location>
</feature>
<keyword evidence="5 8" id="KW-0799">Topoisomerase</keyword>
<dbReference type="SMART" id="SM00436">
    <property type="entry name" value="TOP1Bc"/>
    <property type="match status" value="1"/>
</dbReference>
<comment type="similarity">
    <text evidence="2 8">Belongs to the type IA topoisomerase family.</text>
</comment>
<dbReference type="EMBL" id="SPNC01000045">
    <property type="protein sequence ID" value="TFH95577.1"/>
    <property type="molecule type" value="Genomic_DNA"/>
</dbReference>
<dbReference type="InterPro" id="IPR028612">
    <property type="entry name" value="Topoisom_1_IA"/>
</dbReference>
<evidence type="ECO:0000313" key="11">
    <source>
        <dbReference type="EMBL" id="TFH95577.1"/>
    </source>
</evidence>
<dbReference type="InterPro" id="IPR023406">
    <property type="entry name" value="Topo_IA_AS"/>
</dbReference>
<accession>A0A4Y8WPK8</accession>
<dbReference type="Gene3D" id="1.10.290.10">
    <property type="entry name" value="Topoisomerase I, domain 4"/>
    <property type="match status" value="1"/>
</dbReference>
<dbReference type="InterPro" id="IPR013497">
    <property type="entry name" value="Topo_IA_cen"/>
</dbReference>
<dbReference type="CDD" id="cd00186">
    <property type="entry name" value="TOP1Ac"/>
    <property type="match status" value="1"/>
</dbReference>
<gene>
    <name evidence="8 11" type="primary">topA</name>
    <name evidence="11" type="ORF">E4P47_04170</name>
</gene>
<keyword evidence="12" id="KW-1185">Reference proteome</keyword>
<evidence type="ECO:0000256" key="3">
    <source>
        <dbReference type="ARBA" id="ARBA00022723"/>
    </source>
</evidence>
<feature type="region of interest" description="Interaction with DNA" evidence="8">
    <location>
        <begin position="163"/>
        <end position="168"/>
    </location>
</feature>
<dbReference type="InterPro" id="IPR005733">
    <property type="entry name" value="TopoI_bac-type"/>
</dbReference>